<evidence type="ECO:0000256" key="10">
    <source>
        <dbReference type="ARBA" id="ARBA00024323"/>
    </source>
</evidence>
<gene>
    <name evidence="14" type="ORF">CEPIT_LOCUS4754</name>
</gene>
<evidence type="ECO:0000256" key="1">
    <source>
        <dbReference type="ARBA" id="ARBA00004137"/>
    </source>
</evidence>
<evidence type="ECO:0000256" key="9">
    <source>
        <dbReference type="ARBA" id="ARBA00023315"/>
    </source>
</evidence>
<keyword evidence="8" id="KW-0472">Membrane</keyword>
<dbReference type="GO" id="GO:0005743">
    <property type="term" value="C:mitochondrial inner membrane"/>
    <property type="evidence" value="ECO:0007669"/>
    <property type="project" value="UniProtKB-SubCell"/>
</dbReference>
<keyword evidence="3" id="KW-0808">Transferase</keyword>
<dbReference type="PANTHER" id="PTHR12497">
    <property type="entry name" value="TAZ PROTEIN TAFAZZIN"/>
    <property type="match status" value="1"/>
</dbReference>
<dbReference type="SUPFAM" id="SSF69593">
    <property type="entry name" value="Glycerol-3-phosphate (1)-acyltransferase"/>
    <property type="match status" value="1"/>
</dbReference>
<keyword evidence="15" id="KW-1185">Reference proteome</keyword>
<comment type="caution">
    <text evidence="14">The sequence shown here is derived from an EMBL/GenBank/DDBJ whole genome shotgun (WGS) entry which is preliminary data.</text>
</comment>
<evidence type="ECO:0000256" key="12">
    <source>
        <dbReference type="RuleBase" id="RU365062"/>
    </source>
</evidence>
<evidence type="ECO:0000256" key="3">
    <source>
        <dbReference type="ARBA" id="ARBA00022679"/>
    </source>
</evidence>
<keyword evidence="6" id="KW-0443">Lipid metabolism</keyword>
<accession>A0AAV0CCA4</accession>
<dbReference type="Pfam" id="PF01553">
    <property type="entry name" value="Acyltransferase"/>
    <property type="match status" value="1"/>
</dbReference>
<evidence type="ECO:0000256" key="5">
    <source>
        <dbReference type="ARBA" id="ARBA00022792"/>
    </source>
</evidence>
<name>A0AAV0CCA4_9ASTE</name>
<dbReference type="PRINTS" id="PR00979">
    <property type="entry name" value="TAFAZZIN"/>
</dbReference>
<dbReference type="EMBL" id="CAMAPF010000024">
    <property type="protein sequence ID" value="CAH9073815.1"/>
    <property type="molecule type" value="Genomic_DNA"/>
</dbReference>
<dbReference type="PANTHER" id="PTHR12497:SF0">
    <property type="entry name" value="TAFAZZIN"/>
    <property type="match status" value="1"/>
</dbReference>
<dbReference type="AlphaFoldDB" id="A0AAV0CCA4"/>
<sequence>MVSGRWIETGADLWKDKANSLQFRLRNRFRVAVDHHRRRPKLSEGYFVSTIERLVKRFSDFRQDSLPSSTIFYRKRVSKDIDPEADSVLARMLQAVAVPLLGNVCHVFMHGLNQVQIYGVEKLHKAVLNRPGDKPLITVSNHVASMDDPLVIAALLPRSVIFNAQTLRWTLCATDRCFRNPATSAFFKSVKVLPVSRGDGIYQKGMDMAISKLNCGGWVHIFPEGSRSRDGGKTMGSAKRGIGRLVLDADRVPIVVPFVHTGMQEIMPIGAKFPRIGKSVTILVGDPIVFDDLLAAEGNHNISRGKLYDAVSARIGDRLQKLKTQVDRLAAKQSLDQESCLVEADLEDRIGGAEDDRNKDSYFRMGFSGYYGGFRSRVKNYMDSTDLTLFSARGLFVRKHGANTKTIQDIGPLRPWHNFLRSNCRLNYSA</sequence>
<keyword evidence="4" id="KW-1000">Mitochondrion outer membrane</keyword>
<organism evidence="14 15">
    <name type="scientific">Cuscuta epithymum</name>
    <dbReference type="NCBI Taxonomy" id="186058"/>
    <lineage>
        <taxon>Eukaryota</taxon>
        <taxon>Viridiplantae</taxon>
        <taxon>Streptophyta</taxon>
        <taxon>Embryophyta</taxon>
        <taxon>Tracheophyta</taxon>
        <taxon>Spermatophyta</taxon>
        <taxon>Magnoliopsida</taxon>
        <taxon>eudicotyledons</taxon>
        <taxon>Gunneridae</taxon>
        <taxon>Pentapetalae</taxon>
        <taxon>asterids</taxon>
        <taxon>lamiids</taxon>
        <taxon>Solanales</taxon>
        <taxon>Convolvulaceae</taxon>
        <taxon>Cuscuteae</taxon>
        <taxon>Cuscuta</taxon>
        <taxon>Cuscuta subgen. Cuscuta</taxon>
    </lineage>
</organism>
<dbReference type="CDD" id="cd07989">
    <property type="entry name" value="LPLAT_AGPAT-like"/>
    <property type="match status" value="1"/>
</dbReference>
<protein>
    <recommendedName>
        <fullName evidence="12">Tafazzin family protein</fullName>
    </recommendedName>
</protein>
<evidence type="ECO:0000256" key="4">
    <source>
        <dbReference type="ARBA" id="ARBA00022787"/>
    </source>
</evidence>
<keyword evidence="5" id="KW-0999">Mitochondrion inner membrane</keyword>
<dbReference type="SMART" id="SM00563">
    <property type="entry name" value="PlsC"/>
    <property type="match status" value="1"/>
</dbReference>
<evidence type="ECO:0000256" key="6">
    <source>
        <dbReference type="ARBA" id="ARBA00023098"/>
    </source>
</evidence>
<feature type="domain" description="Phospholipid/glycerol acyltransferase" evidence="13">
    <location>
        <begin position="136"/>
        <end position="263"/>
    </location>
</feature>
<keyword evidence="9" id="KW-0012">Acyltransferase</keyword>
<dbReference type="GO" id="GO:0005741">
    <property type="term" value="C:mitochondrial outer membrane"/>
    <property type="evidence" value="ECO:0007669"/>
    <property type="project" value="UniProtKB-SubCell"/>
</dbReference>
<evidence type="ECO:0000256" key="2">
    <source>
        <dbReference type="ARBA" id="ARBA00010524"/>
    </source>
</evidence>
<evidence type="ECO:0000313" key="15">
    <source>
        <dbReference type="Proteomes" id="UP001152523"/>
    </source>
</evidence>
<comment type="subcellular location">
    <subcellularLocation>
        <location evidence="1">Mitochondrion inner membrane</location>
        <topology evidence="1">Peripheral membrane protein</topology>
        <orientation evidence="1">Intermembrane side</orientation>
    </subcellularLocation>
    <subcellularLocation>
        <location evidence="10">Mitochondrion outer membrane</location>
        <topology evidence="10">Peripheral membrane protein</topology>
        <orientation evidence="10">Intermembrane side</orientation>
    </subcellularLocation>
</comment>
<evidence type="ECO:0000256" key="11">
    <source>
        <dbReference type="ARBA" id="ARBA00047906"/>
    </source>
</evidence>
<dbReference type="GO" id="GO:0006644">
    <property type="term" value="P:phospholipid metabolic process"/>
    <property type="evidence" value="ECO:0007669"/>
    <property type="project" value="InterPro"/>
</dbReference>
<proteinExistence type="inferred from homology"/>
<evidence type="ECO:0000313" key="14">
    <source>
        <dbReference type="EMBL" id="CAH9073815.1"/>
    </source>
</evidence>
<comment type="catalytic activity">
    <reaction evidence="11">
        <text>1'-[1,2-diacyl-sn-glycero-3-phospho],3'-[1-acyl-sn-glycero-3-phospho]-glycerol + a 1,2-diacyl-sn-glycero-3-phosphocholine = a cardiolipin + a 1-acyl-sn-glycero-3-phosphocholine</text>
        <dbReference type="Rhea" id="RHEA:33731"/>
        <dbReference type="ChEBI" id="CHEBI:57643"/>
        <dbReference type="ChEBI" id="CHEBI:58168"/>
        <dbReference type="ChEBI" id="CHEBI:62237"/>
        <dbReference type="ChEBI" id="CHEBI:64743"/>
    </reaction>
    <physiologicalReaction direction="left-to-right" evidence="11">
        <dbReference type="Rhea" id="RHEA:33732"/>
    </physiologicalReaction>
    <physiologicalReaction direction="right-to-left" evidence="11">
        <dbReference type="Rhea" id="RHEA:33733"/>
    </physiologicalReaction>
</comment>
<comment type="similarity">
    <text evidence="2 12">Belongs to the taffazin family.</text>
</comment>
<dbReference type="GO" id="GO:0008374">
    <property type="term" value="F:O-acyltransferase activity"/>
    <property type="evidence" value="ECO:0007669"/>
    <property type="project" value="TreeGrafter"/>
</dbReference>
<dbReference type="InterPro" id="IPR000872">
    <property type="entry name" value="Tafazzin"/>
</dbReference>
<reference evidence="14" key="1">
    <citation type="submission" date="2022-07" db="EMBL/GenBank/DDBJ databases">
        <authorList>
            <person name="Macas J."/>
            <person name="Novak P."/>
            <person name="Neumann P."/>
        </authorList>
    </citation>
    <scope>NUCLEOTIDE SEQUENCE</scope>
</reference>
<evidence type="ECO:0000259" key="13">
    <source>
        <dbReference type="SMART" id="SM00563"/>
    </source>
</evidence>
<evidence type="ECO:0000256" key="8">
    <source>
        <dbReference type="ARBA" id="ARBA00023136"/>
    </source>
</evidence>
<keyword evidence="7" id="KW-0496">Mitochondrion</keyword>
<dbReference type="Proteomes" id="UP001152523">
    <property type="component" value="Unassembled WGS sequence"/>
</dbReference>
<evidence type="ECO:0000256" key="7">
    <source>
        <dbReference type="ARBA" id="ARBA00023128"/>
    </source>
</evidence>
<dbReference type="InterPro" id="IPR002123">
    <property type="entry name" value="Plipid/glycerol_acylTrfase"/>
</dbReference>